<dbReference type="Gene3D" id="1.10.260.40">
    <property type="entry name" value="lambda repressor-like DNA-binding domains"/>
    <property type="match status" value="1"/>
</dbReference>
<dbReference type="AlphaFoldDB" id="A0A2N3YAI5"/>
<evidence type="ECO:0000313" key="3">
    <source>
        <dbReference type="Proteomes" id="UP000233786"/>
    </source>
</evidence>
<dbReference type="Proteomes" id="UP000233786">
    <property type="component" value="Unassembled WGS sequence"/>
</dbReference>
<accession>A0A2N3YAI5</accession>
<dbReference type="GO" id="GO:0003677">
    <property type="term" value="F:DNA binding"/>
    <property type="evidence" value="ECO:0007669"/>
    <property type="project" value="InterPro"/>
</dbReference>
<organism evidence="2 3">
    <name type="scientific">Saccharopolyspora spinosa</name>
    <dbReference type="NCBI Taxonomy" id="60894"/>
    <lineage>
        <taxon>Bacteria</taxon>
        <taxon>Bacillati</taxon>
        <taxon>Actinomycetota</taxon>
        <taxon>Actinomycetes</taxon>
        <taxon>Pseudonocardiales</taxon>
        <taxon>Pseudonocardiaceae</taxon>
        <taxon>Saccharopolyspora</taxon>
    </lineage>
</organism>
<keyword evidence="3" id="KW-1185">Reference proteome</keyword>
<protein>
    <submittedName>
        <fullName evidence="2">Helix-turn-helix protein</fullName>
    </submittedName>
</protein>
<dbReference type="STRING" id="994479.GCA_000194155_00086"/>
<dbReference type="InterPro" id="IPR010982">
    <property type="entry name" value="Lambda_DNA-bd_dom_sf"/>
</dbReference>
<evidence type="ECO:0000259" key="1">
    <source>
        <dbReference type="PROSITE" id="PS50943"/>
    </source>
</evidence>
<comment type="caution">
    <text evidence="2">The sequence shown here is derived from an EMBL/GenBank/DDBJ whole genome shotgun (WGS) entry which is preliminary data.</text>
</comment>
<name>A0A2N3YAI5_SACSN</name>
<dbReference type="PROSITE" id="PS50943">
    <property type="entry name" value="HTH_CROC1"/>
    <property type="match status" value="1"/>
</dbReference>
<dbReference type="InterPro" id="IPR043917">
    <property type="entry name" value="DUF5753"/>
</dbReference>
<sequence length="289" mass="31818">MLWCMAVTNGTTPKARALGMRLREARQAAGLTVRALAAQLEMSHSAISRWEGGSRSPDTEDVASFLTAVGVTGQERAELLELARGTNDPHWLSVQSGDRDRQMAALLGFERSAQRISDVAPLLIPGLLQTADYARAIMVAADVPTSEIETRVAVRVGRREVLTRRRNPAHLVALVGESAIRQKIGSRDVVLDQMHHLLTWAEMSNVDLRVIPETAGWTPALEGPFVLIDFEEERPIVHVENRRAGLFFHEPDDIDAYRNAIDKVKSVAMSPADTTKLIADVITELETTT</sequence>
<dbReference type="SUPFAM" id="SSF47413">
    <property type="entry name" value="lambda repressor-like DNA-binding domains"/>
    <property type="match status" value="1"/>
</dbReference>
<feature type="domain" description="HTH cro/C1-type" evidence="1">
    <location>
        <begin position="22"/>
        <end position="76"/>
    </location>
</feature>
<evidence type="ECO:0000313" key="2">
    <source>
        <dbReference type="EMBL" id="PKW19861.1"/>
    </source>
</evidence>
<dbReference type="OrthoDB" id="2991476at2"/>
<dbReference type="SMART" id="SM00530">
    <property type="entry name" value="HTH_XRE"/>
    <property type="match status" value="1"/>
</dbReference>
<dbReference type="EMBL" id="PJNB01000001">
    <property type="protein sequence ID" value="PKW19861.1"/>
    <property type="molecule type" value="Genomic_DNA"/>
</dbReference>
<dbReference type="InterPro" id="IPR001387">
    <property type="entry name" value="Cro/C1-type_HTH"/>
</dbReference>
<reference evidence="2" key="1">
    <citation type="submission" date="2017-12" db="EMBL/GenBank/DDBJ databases">
        <title>Sequencing the genomes of 1000 Actinobacteria strains.</title>
        <authorList>
            <person name="Klenk H.-P."/>
        </authorList>
    </citation>
    <scope>NUCLEOTIDE SEQUENCE [LARGE SCALE GENOMIC DNA]</scope>
    <source>
        <strain evidence="2">DSM 44228</strain>
    </source>
</reference>
<dbReference type="CDD" id="cd00093">
    <property type="entry name" value="HTH_XRE"/>
    <property type="match status" value="1"/>
</dbReference>
<gene>
    <name evidence="2" type="ORF">A8926_8063</name>
</gene>
<proteinExistence type="predicted"/>
<dbReference type="Pfam" id="PF19054">
    <property type="entry name" value="DUF5753"/>
    <property type="match status" value="1"/>
</dbReference>
<dbReference type="Pfam" id="PF13560">
    <property type="entry name" value="HTH_31"/>
    <property type="match status" value="1"/>
</dbReference>